<dbReference type="Gene3D" id="1.10.10.60">
    <property type="entry name" value="Homeodomain-like"/>
    <property type="match status" value="2"/>
</dbReference>
<evidence type="ECO:0000256" key="3">
    <source>
        <dbReference type="ARBA" id="ARBA00023163"/>
    </source>
</evidence>
<dbReference type="RefSeq" id="WP_145445669.1">
    <property type="nucleotide sequence ID" value="NZ_CP036280.1"/>
</dbReference>
<feature type="domain" description="HTH araC/xylS-type" evidence="4">
    <location>
        <begin position="206"/>
        <end position="303"/>
    </location>
</feature>
<dbReference type="Proteomes" id="UP000320386">
    <property type="component" value="Chromosome"/>
</dbReference>
<protein>
    <submittedName>
        <fullName evidence="5">Regulatory protein PchR</fullName>
    </submittedName>
</protein>
<evidence type="ECO:0000313" key="5">
    <source>
        <dbReference type="EMBL" id="QDU71523.1"/>
    </source>
</evidence>
<dbReference type="EMBL" id="CP036280">
    <property type="protein sequence ID" value="QDU71523.1"/>
    <property type="molecule type" value="Genomic_DNA"/>
</dbReference>
<dbReference type="AlphaFoldDB" id="A0A518BX15"/>
<dbReference type="InterPro" id="IPR018060">
    <property type="entry name" value="HTH_AraC"/>
</dbReference>
<dbReference type="PROSITE" id="PS01124">
    <property type="entry name" value="HTH_ARAC_FAMILY_2"/>
    <property type="match status" value="1"/>
</dbReference>
<organism evidence="5 6">
    <name type="scientific">Mucisphaera calidilacus</name>
    <dbReference type="NCBI Taxonomy" id="2527982"/>
    <lineage>
        <taxon>Bacteria</taxon>
        <taxon>Pseudomonadati</taxon>
        <taxon>Planctomycetota</taxon>
        <taxon>Phycisphaerae</taxon>
        <taxon>Phycisphaerales</taxon>
        <taxon>Phycisphaeraceae</taxon>
        <taxon>Mucisphaera</taxon>
    </lineage>
</organism>
<dbReference type="SMART" id="SM00342">
    <property type="entry name" value="HTH_ARAC"/>
    <property type="match status" value="1"/>
</dbReference>
<dbReference type="SUPFAM" id="SSF46689">
    <property type="entry name" value="Homeodomain-like"/>
    <property type="match status" value="2"/>
</dbReference>
<evidence type="ECO:0000256" key="2">
    <source>
        <dbReference type="ARBA" id="ARBA00023125"/>
    </source>
</evidence>
<dbReference type="Pfam" id="PF12833">
    <property type="entry name" value="HTH_18"/>
    <property type="match status" value="1"/>
</dbReference>
<dbReference type="PANTHER" id="PTHR46796">
    <property type="entry name" value="HTH-TYPE TRANSCRIPTIONAL ACTIVATOR RHAS-RELATED"/>
    <property type="match status" value="1"/>
</dbReference>
<evidence type="ECO:0000259" key="4">
    <source>
        <dbReference type="PROSITE" id="PS01124"/>
    </source>
</evidence>
<dbReference type="OrthoDB" id="292662at2"/>
<dbReference type="GO" id="GO:0003700">
    <property type="term" value="F:DNA-binding transcription factor activity"/>
    <property type="evidence" value="ECO:0007669"/>
    <property type="project" value="InterPro"/>
</dbReference>
<keyword evidence="3" id="KW-0804">Transcription</keyword>
<dbReference type="InterPro" id="IPR009057">
    <property type="entry name" value="Homeodomain-like_sf"/>
</dbReference>
<dbReference type="GO" id="GO:0043565">
    <property type="term" value="F:sequence-specific DNA binding"/>
    <property type="evidence" value="ECO:0007669"/>
    <property type="project" value="InterPro"/>
</dbReference>
<reference evidence="5 6" key="1">
    <citation type="submission" date="2019-02" db="EMBL/GenBank/DDBJ databases">
        <title>Deep-cultivation of Planctomycetes and their phenomic and genomic characterization uncovers novel biology.</title>
        <authorList>
            <person name="Wiegand S."/>
            <person name="Jogler M."/>
            <person name="Boedeker C."/>
            <person name="Pinto D."/>
            <person name="Vollmers J."/>
            <person name="Rivas-Marin E."/>
            <person name="Kohn T."/>
            <person name="Peeters S.H."/>
            <person name="Heuer A."/>
            <person name="Rast P."/>
            <person name="Oberbeckmann S."/>
            <person name="Bunk B."/>
            <person name="Jeske O."/>
            <person name="Meyerdierks A."/>
            <person name="Storesund J.E."/>
            <person name="Kallscheuer N."/>
            <person name="Luecker S."/>
            <person name="Lage O.M."/>
            <person name="Pohl T."/>
            <person name="Merkel B.J."/>
            <person name="Hornburger P."/>
            <person name="Mueller R.-W."/>
            <person name="Bruemmer F."/>
            <person name="Labrenz M."/>
            <person name="Spormann A.M."/>
            <person name="Op den Camp H."/>
            <person name="Overmann J."/>
            <person name="Amann R."/>
            <person name="Jetten M.S.M."/>
            <person name="Mascher T."/>
            <person name="Medema M.H."/>
            <person name="Devos D.P."/>
            <person name="Kaster A.-K."/>
            <person name="Ovreas L."/>
            <person name="Rohde M."/>
            <person name="Galperin M.Y."/>
            <person name="Jogler C."/>
        </authorList>
    </citation>
    <scope>NUCLEOTIDE SEQUENCE [LARGE SCALE GENOMIC DNA]</scope>
    <source>
        <strain evidence="5 6">Pan265</strain>
    </source>
</reference>
<accession>A0A518BX15</accession>
<dbReference type="KEGG" id="mcad:Pan265_13730"/>
<evidence type="ECO:0000313" key="6">
    <source>
        <dbReference type="Proteomes" id="UP000320386"/>
    </source>
</evidence>
<keyword evidence="6" id="KW-1185">Reference proteome</keyword>
<name>A0A518BX15_9BACT</name>
<gene>
    <name evidence="5" type="primary">pchR</name>
    <name evidence="5" type="ORF">Pan265_13730</name>
</gene>
<sequence length="307" mass="34660">MTSLPTHPTPASLSGRTDEFSPDAPFRMLGFAWFRIAGQIPALATPFYIGRGVAFHEDYRSEKHRPMPGYAVLKICLSDGGLIRYADQKQRRLVTGQATLRTVGDTGANDGFDPTHRGEWSFLGLIFRGDAAISTVRGFISRYGYVGEFSLESPLMRRMQALCNQPAHSIEMSASEGMNLVNDVLAALVRNAERDTVTTSRLRVAQAVERTIVDNPERIYSVDELSEIHGLSREHLTRIFTQEYGMPPHQYMLEMKVREAGRLLRHTSTPIKTIIRTLGFTPRTFYRVFRQITGVTPSDYRERSTEL</sequence>
<proteinExistence type="predicted"/>
<evidence type="ECO:0000256" key="1">
    <source>
        <dbReference type="ARBA" id="ARBA00023015"/>
    </source>
</evidence>
<dbReference type="InterPro" id="IPR050204">
    <property type="entry name" value="AraC_XylS_family_regulators"/>
</dbReference>
<keyword evidence="1" id="KW-0805">Transcription regulation</keyword>
<keyword evidence="2" id="KW-0238">DNA-binding</keyword>